<dbReference type="AlphaFoldDB" id="V9EJZ2"/>
<sequence length="85" mass="9630">MFDKLISVFPVSCECHLSHNARIVAFPNFENGVNKILCEHDLDLTSSERTAVRPLMRSNEEINTEPSDEELTFAEAAAFQTLIFQ</sequence>
<evidence type="ECO:0000313" key="2">
    <source>
        <dbReference type="Proteomes" id="UP000018721"/>
    </source>
</evidence>
<organism evidence="1 2">
    <name type="scientific">Phytophthora nicotianae P1569</name>
    <dbReference type="NCBI Taxonomy" id="1317065"/>
    <lineage>
        <taxon>Eukaryota</taxon>
        <taxon>Sar</taxon>
        <taxon>Stramenopiles</taxon>
        <taxon>Oomycota</taxon>
        <taxon>Peronosporomycetes</taxon>
        <taxon>Peronosporales</taxon>
        <taxon>Peronosporaceae</taxon>
        <taxon>Phytophthora</taxon>
    </lineage>
</organism>
<dbReference type="EMBL" id="ANIZ01002589">
    <property type="protein sequence ID" value="ETI39560.1"/>
    <property type="molecule type" value="Genomic_DNA"/>
</dbReference>
<proteinExistence type="predicted"/>
<dbReference type="Proteomes" id="UP000018721">
    <property type="component" value="Unassembled WGS sequence"/>
</dbReference>
<protein>
    <submittedName>
        <fullName evidence="1">Uncharacterized protein</fullName>
    </submittedName>
</protein>
<evidence type="ECO:0000313" key="1">
    <source>
        <dbReference type="EMBL" id="ETI39560.1"/>
    </source>
</evidence>
<reference evidence="1 2" key="1">
    <citation type="submission" date="2013-11" db="EMBL/GenBank/DDBJ databases">
        <title>The Genome Sequence of Phytophthora parasitica P1569.</title>
        <authorList>
            <consortium name="The Broad Institute Genomics Platform"/>
            <person name="Russ C."/>
            <person name="Tyler B."/>
            <person name="Panabieres F."/>
            <person name="Shan W."/>
            <person name="Tripathy S."/>
            <person name="Grunwald N."/>
            <person name="Machado M."/>
            <person name="Johnson C.S."/>
            <person name="Arredondo F."/>
            <person name="Hong C."/>
            <person name="Coffey M."/>
            <person name="Young S.K."/>
            <person name="Zeng Q."/>
            <person name="Gargeya S."/>
            <person name="Fitzgerald M."/>
            <person name="Abouelleil A."/>
            <person name="Alvarado L."/>
            <person name="Chapman S.B."/>
            <person name="Gainer-Dewar J."/>
            <person name="Goldberg J."/>
            <person name="Griggs A."/>
            <person name="Gujja S."/>
            <person name="Hansen M."/>
            <person name="Howarth C."/>
            <person name="Imamovic A."/>
            <person name="Ireland A."/>
            <person name="Larimer J."/>
            <person name="McCowan C."/>
            <person name="Murphy C."/>
            <person name="Pearson M."/>
            <person name="Poon T.W."/>
            <person name="Priest M."/>
            <person name="Roberts A."/>
            <person name="Saif S."/>
            <person name="Shea T."/>
            <person name="Sykes S."/>
            <person name="Wortman J."/>
            <person name="Nusbaum C."/>
            <person name="Birren B."/>
        </authorList>
    </citation>
    <scope>NUCLEOTIDE SEQUENCE [LARGE SCALE GENOMIC DNA]</scope>
    <source>
        <strain evidence="1 2">P1569</strain>
    </source>
</reference>
<dbReference type="HOGENOM" id="CLU_2519521_0_0_1"/>
<gene>
    <name evidence="1" type="ORF">F443_14856</name>
</gene>
<name>V9EJZ2_PHYNI</name>
<keyword evidence="2" id="KW-1185">Reference proteome</keyword>
<feature type="non-terminal residue" evidence="1">
    <location>
        <position position="85"/>
    </location>
</feature>
<accession>V9EJZ2</accession>
<comment type="caution">
    <text evidence="1">The sequence shown here is derived from an EMBL/GenBank/DDBJ whole genome shotgun (WGS) entry which is preliminary data.</text>
</comment>